<feature type="chain" id="PRO_5038653524" description="Fibronectin type-III domain-containing protein" evidence="3">
    <location>
        <begin position="21"/>
        <end position="225"/>
    </location>
</feature>
<dbReference type="CDD" id="cd00063">
    <property type="entry name" value="FN3"/>
    <property type="match status" value="1"/>
</dbReference>
<dbReference type="HOGENOM" id="CLU_089978_0_0_11"/>
<dbReference type="InterPro" id="IPR036116">
    <property type="entry name" value="FN3_sf"/>
</dbReference>
<keyword evidence="6" id="KW-1185">Reference proteome</keyword>
<dbReference type="STRING" id="1246995.AFR_19075"/>
<dbReference type="SUPFAM" id="SSF49265">
    <property type="entry name" value="Fibronectin type III"/>
    <property type="match status" value="1"/>
</dbReference>
<reference evidence="5 6" key="1">
    <citation type="journal article" date="2014" name="J. Biotechnol.">
        <title>Complete genome sequence of the actinobacterium Actinoplanes friuliensis HAG 010964, producer of the lipopeptide antibiotic friulimycin.</title>
        <authorList>
            <person name="Ruckert C."/>
            <person name="Szczepanowski R."/>
            <person name="Albersmeier A."/>
            <person name="Goesmann A."/>
            <person name="Fischer N."/>
            <person name="Steinkamper A."/>
            <person name="Puhler A."/>
            <person name="Biener R."/>
            <person name="Schwartz D."/>
            <person name="Kalinowski J."/>
        </authorList>
    </citation>
    <scope>NUCLEOTIDE SEQUENCE [LARGE SCALE GENOMIC DNA]</scope>
    <source>
        <strain evidence="5 6">DSM 7358</strain>
    </source>
</reference>
<evidence type="ECO:0000256" key="1">
    <source>
        <dbReference type="ARBA" id="ARBA00023295"/>
    </source>
</evidence>
<dbReference type="RefSeq" id="WP_023362460.1">
    <property type="nucleotide sequence ID" value="NC_022657.1"/>
</dbReference>
<feature type="domain" description="Fibronectin type-III" evidence="4">
    <location>
        <begin position="139"/>
        <end position="225"/>
    </location>
</feature>
<keyword evidence="3" id="KW-0732">Signal</keyword>
<dbReference type="eggNOG" id="COG4733">
    <property type="taxonomic scope" value="Bacteria"/>
</dbReference>
<sequence>MIRRTLLVVVLVLAGCSAGRGGPAITLTATLTTPVDIDLRWEGAEPGTAAQIAEFATDPRGPWTILEFLPPDRRTYRHPDLMPRTAFSYRIRPVLGPATPPVPIRLTAPSFDVAAPADLSWAAPRSLPGTTGNGVPGGAPTGLLAEPRTRDAILLTWTDTSSDEEGFLVEILPQGAAAWSVVMVVDPDITSVGVQALDTERTADIRVRAHHYGTPSGTATRTTGG</sequence>
<gene>
    <name evidence="5" type="ORF">AFR_19075</name>
</gene>
<evidence type="ECO:0000313" key="6">
    <source>
        <dbReference type="Proteomes" id="UP000017746"/>
    </source>
</evidence>
<dbReference type="GO" id="GO:0000272">
    <property type="term" value="P:polysaccharide catabolic process"/>
    <property type="evidence" value="ECO:0007669"/>
    <property type="project" value="UniProtKB-KW"/>
</dbReference>
<name>U5VZA6_9ACTN</name>
<dbReference type="InterPro" id="IPR003961">
    <property type="entry name" value="FN3_dom"/>
</dbReference>
<evidence type="ECO:0000256" key="3">
    <source>
        <dbReference type="SAM" id="SignalP"/>
    </source>
</evidence>
<dbReference type="PATRIC" id="fig|1246995.3.peg.3873"/>
<dbReference type="EMBL" id="CP006272">
    <property type="protein sequence ID" value="AGZ42087.1"/>
    <property type="molecule type" value="Genomic_DNA"/>
</dbReference>
<accession>U5VZA6</accession>
<dbReference type="PROSITE" id="PS51257">
    <property type="entry name" value="PROKAR_LIPOPROTEIN"/>
    <property type="match status" value="1"/>
</dbReference>
<feature type="signal peptide" evidence="3">
    <location>
        <begin position="1"/>
        <end position="20"/>
    </location>
</feature>
<dbReference type="GO" id="GO:0016798">
    <property type="term" value="F:hydrolase activity, acting on glycosyl bonds"/>
    <property type="evidence" value="ECO:0007669"/>
    <property type="project" value="UniProtKB-KW"/>
</dbReference>
<dbReference type="OrthoDB" id="4145782at2"/>
<evidence type="ECO:0000313" key="5">
    <source>
        <dbReference type="EMBL" id="AGZ42087.1"/>
    </source>
</evidence>
<dbReference type="Gene3D" id="2.60.40.10">
    <property type="entry name" value="Immunoglobulins"/>
    <property type="match status" value="1"/>
</dbReference>
<keyword evidence="1" id="KW-0326">Glycosidase</keyword>
<dbReference type="Proteomes" id="UP000017746">
    <property type="component" value="Chromosome"/>
</dbReference>
<keyword evidence="2" id="KW-0624">Polysaccharide degradation</keyword>
<dbReference type="KEGG" id="afs:AFR_19075"/>
<proteinExistence type="predicted"/>
<protein>
    <recommendedName>
        <fullName evidence="4">Fibronectin type-III domain-containing protein</fullName>
    </recommendedName>
</protein>
<organism evidence="5 6">
    <name type="scientific">Actinoplanes friuliensis DSM 7358</name>
    <dbReference type="NCBI Taxonomy" id="1246995"/>
    <lineage>
        <taxon>Bacteria</taxon>
        <taxon>Bacillati</taxon>
        <taxon>Actinomycetota</taxon>
        <taxon>Actinomycetes</taxon>
        <taxon>Micromonosporales</taxon>
        <taxon>Micromonosporaceae</taxon>
        <taxon>Actinoplanes</taxon>
    </lineage>
</organism>
<dbReference type="AlphaFoldDB" id="U5VZA6"/>
<evidence type="ECO:0000259" key="4">
    <source>
        <dbReference type="PROSITE" id="PS50853"/>
    </source>
</evidence>
<keyword evidence="2" id="KW-0119">Carbohydrate metabolism</keyword>
<keyword evidence="1" id="KW-0378">Hydrolase</keyword>
<dbReference type="InterPro" id="IPR013783">
    <property type="entry name" value="Ig-like_fold"/>
</dbReference>
<evidence type="ECO:0000256" key="2">
    <source>
        <dbReference type="ARBA" id="ARBA00023326"/>
    </source>
</evidence>
<feature type="domain" description="Fibronectin type-III" evidence="4">
    <location>
        <begin position="23"/>
        <end position="110"/>
    </location>
</feature>
<dbReference type="PROSITE" id="PS50853">
    <property type="entry name" value="FN3"/>
    <property type="match status" value="2"/>
</dbReference>